<evidence type="ECO:0000313" key="4">
    <source>
        <dbReference type="EMBL" id="QJI02080.1"/>
    </source>
</evidence>
<dbReference type="EMBL" id="MT144973">
    <property type="protein sequence ID" value="QJI02080.1"/>
    <property type="molecule type" value="Genomic_DNA"/>
</dbReference>
<accession>A0A6H1ZZP0</accession>
<evidence type="ECO:0000313" key="2">
    <source>
        <dbReference type="EMBL" id="QJA77925.1"/>
    </source>
</evidence>
<proteinExistence type="predicted"/>
<reference evidence="1" key="1">
    <citation type="submission" date="2020-03" db="EMBL/GenBank/DDBJ databases">
        <title>The deep terrestrial virosphere.</title>
        <authorList>
            <person name="Holmfeldt K."/>
            <person name="Nilsson E."/>
            <person name="Simone D."/>
            <person name="Lopez-Fernandez M."/>
            <person name="Wu X."/>
            <person name="de Brujin I."/>
            <person name="Lundin D."/>
            <person name="Andersson A."/>
            <person name="Bertilsson S."/>
            <person name="Dopson M."/>
        </authorList>
    </citation>
    <scope>NUCLEOTIDE SEQUENCE</scope>
    <source>
        <strain evidence="2">MM415A01183</strain>
        <strain evidence="3">MM415B03397</strain>
        <strain evidence="1">TM448A03014</strain>
        <strain evidence="4">TM448B02918</strain>
    </source>
</reference>
<protein>
    <submittedName>
        <fullName evidence="1">Uncharacterized protein</fullName>
    </submittedName>
</protein>
<dbReference type="EMBL" id="MT142980">
    <property type="protein sequence ID" value="QJA91337.1"/>
    <property type="molecule type" value="Genomic_DNA"/>
</dbReference>
<sequence length="72" mass="8193">MGTGGMITWADVDRMVDIFTASDYGPKRRCTICNKPLAHTNHSEKCYAHQEKERIEQFERECSPPQAAGHLK</sequence>
<gene>
    <name evidence="2" type="ORF">MM415A01183_0011</name>
    <name evidence="3" type="ORF">MM415B03397_0010</name>
    <name evidence="1" type="ORF">TM448A03014_0008</name>
    <name evidence="4" type="ORF">TM448B02918_0010</name>
</gene>
<dbReference type="AlphaFoldDB" id="A0A6H1ZZP0"/>
<organism evidence="1">
    <name type="scientific">viral metagenome</name>
    <dbReference type="NCBI Taxonomy" id="1070528"/>
    <lineage>
        <taxon>unclassified sequences</taxon>
        <taxon>metagenomes</taxon>
        <taxon>organismal metagenomes</taxon>
    </lineage>
</organism>
<dbReference type="EMBL" id="MT142310">
    <property type="protein sequence ID" value="QJA77925.1"/>
    <property type="molecule type" value="Genomic_DNA"/>
</dbReference>
<dbReference type="EMBL" id="MT144368">
    <property type="protein sequence ID" value="QJA52787.1"/>
    <property type="molecule type" value="Genomic_DNA"/>
</dbReference>
<evidence type="ECO:0000313" key="1">
    <source>
        <dbReference type="EMBL" id="QJA52787.1"/>
    </source>
</evidence>
<name>A0A6H1ZZP0_9ZZZZ</name>
<evidence type="ECO:0000313" key="3">
    <source>
        <dbReference type="EMBL" id="QJA91337.1"/>
    </source>
</evidence>